<evidence type="ECO:0000313" key="2">
    <source>
        <dbReference type="Proteomes" id="UP000218944"/>
    </source>
</evidence>
<evidence type="ECO:0000313" key="1">
    <source>
        <dbReference type="EMBL" id="PAU47530.1"/>
    </source>
</evidence>
<proteinExistence type="predicted"/>
<name>A0A2A2D864_9ACTN</name>
<keyword evidence="2" id="KW-1185">Reference proteome</keyword>
<dbReference type="Proteomes" id="UP000218944">
    <property type="component" value="Unassembled WGS sequence"/>
</dbReference>
<sequence>MGMARLTYSNIMEVSLDSLGKAVTDWKAMAAQLERLAKDAYGGLLQKSDAARWVGMNADVTKEFVRKTAKEFQDAHIEAKSLWVVLDQANTDFTELKSNIKMAVNVAQDKAILVQEKPDGTVKCEWAQCTAEPPSKEQEEWKEFQESYINSMIAEVQEVDAGVTRALQKSHGGDQRNFGHKEYKTLDDARWEQTPKAEEDPECTRTASWGCGPVQSKAEFLSYRSWSNAAFYGMNGDSDKFWYYLEGGTPSFVAGLASKRLEKFGGDGSHRKPTKVNRIGKFGGKVFGLPASLAATGVDFYCTPPGGNKLPGDTKVLAPKELNRVEYGGGSQSQSGKQPVM</sequence>
<comment type="caution">
    <text evidence="1">The sequence shown here is derived from an EMBL/GenBank/DDBJ whole genome shotgun (WGS) entry which is preliminary data.</text>
</comment>
<organism evidence="1 2">
    <name type="scientific">Streptomyces albireticuli</name>
    <dbReference type="NCBI Taxonomy" id="1940"/>
    <lineage>
        <taxon>Bacteria</taxon>
        <taxon>Bacillati</taxon>
        <taxon>Actinomycetota</taxon>
        <taxon>Actinomycetes</taxon>
        <taxon>Kitasatosporales</taxon>
        <taxon>Streptomycetaceae</taxon>
        <taxon>Streptomyces</taxon>
    </lineage>
</organism>
<dbReference type="EMBL" id="NSJV01000357">
    <property type="protein sequence ID" value="PAU47530.1"/>
    <property type="molecule type" value="Genomic_DNA"/>
</dbReference>
<reference evidence="1 2" key="1">
    <citation type="submission" date="2017-08" db="EMBL/GenBank/DDBJ databases">
        <title>Genome sequence of Streptomyces albireticuli NRRL B-1670.</title>
        <authorList>
            <person name="Graham D.E."/>
            <person name="Mahan K.M."/>
            <person name="Klingeman D.M."/>
            <person name="Hettich R.L."/>
            <person name="Parry R.J."/>
            <person name="Spain J.C."/>
        </authorList>
    </citation>
    <scope>NUCLEOTIDE SEQUENCE [LARGE SCALE GENOMIC DNA]</scope>
    <source>
        <strain evidence="1 2">NRRL B-1670</strain>
    </source>
</reference>
<dbReference type="AlphaFoldDB" id="A0A2A2D864"/>
<gene>
    <name evidence="1" type="ORF">CK936_18230</name>
</gene>
<accession>A0A2A2D864</accession>
<protein>
    <submittedName>
        <fullName evidence="1">Uncharacterized protein</fullName>
    </submittedName>
</protein>